<protein>
    <submittedName>
        <fullName evidence="4">Uncharacterized protein DUF5060</fullName>
    </submittedName>
</protein>
<dbReference type="PANTHER" id="PTHR37836">
    <property type="entry name" value="LMO1036 PROTEIN"/>
    <property type="match status" value="1"/>
</dbReference>
<evidence type="ECO:0000313" key="5">
    <source>
        <dbReference type="Proteomes" id="UP000245880"/>
    </source>
</evidence>
<feature type="domain" description="DUF5060" evidence="3">
    <location>
        <begin position="33"/>
        <end position="98"/>
    </location>
</feature>
<keyword evidence="5" id="KW-1185">Reference proteome</keyword>
<sequence length="540" mass="62495">MKYFKLIVLLLTISQSLLGQTRWEASSQRQGIQVEQWTVHDVVYTLKKMPTNPFDKNVTATTIHGADTLQIPLFYNGGKEWILRFSGKEPGTYGYTLSGDLPELRGRKGSFEVTKNTKADRHGGVVVKKEDPKHFYYEDGTPYFNLAFECDWLFALDHGQKKLSKTDQLLSTVAQNGFKQVVMNVYSYDVSWKKDSLLAQHPEHEYGGREDIFPFLGSNKNPDFSALNVAFFQHLDRTMASLHDKELVSHLMIYVWNKMVNWPDMDTHADNLYYDYVIKRYQAYPNIMWDVSKEALYYGRATAEYISERIQRARKLDAYNRLISVHSYSFCSKHPDEVDFISSQDWSHPLYQKMLDAGKRFPNKPIFNIEHGGYEASPYEVFTGDYTDAEVCLRRNYMCLFAGSYTTYYWQGASWNAIIHNPFEQPASFPKPKFEYFAHMSALFKRYPFANFQANLGKNSSGYNLTDPKNGITMMYMPKENHSVMLLFLDLKEAPGHTMQWFNTLTGAFTPEEPFVRAKAEISPWRGQADTILIVKYGPS</sequence>
<feature type="chain" id="PRO_5016269778" evidence="1">
    <location>
        <begin position="20"/>
        <end position="540"/>
    </location>
</feature>
<dbReference type="RefSeq" id="WP_109674614.1">
    <property type="nucleotide sequence ID" value="NZ_QGDT01000005.1"/>
</dbReference>
<dbReference type="OrthoDB" id="59486at2"/>
<comment type="caution">
    <text evidence="4">The sequence shown here is derived from an EMBL/GenBank/DDBJ whole genome shotgun (WGS) entry which is preliminary data.</text>
</comment>
<keyword evidence="1" id="KW-0732">Signal</keyword>
<reference evidence="4 5" key="1">
    <citation type="submission" date="2018-03" db="EMBL/GenBank/DDBJ databases">
        <title>Genomic Encyclopedia of Archaeal and Bacterial Type Strains, Phase II (KMG-II): from individual species to whole genera.</title>
        <authorList>
            <person name="Goeker M."/>
        </authorList>
    </citation>
    <scope>NUCLEOTIDE SEQUENCE [LARGE SCALE GENOMIC DNA]</scope>
    <source>
        <strain evidence="4 5">DSM 100346</strain>
    </source>
</reference>
<dbReference type="Pfam" id="PF16586">
    <property type="entry name" value="DUF5060"/>
    <property type="match status" value="1"/>
</dbReference>
<dbReference type="SUPFAM" id="SSF51445">
    <property type="entry name" value="(Trans)glycosidases"/>
    <property type="match status" value="1"/>
</dbReference>
<dbReference type="Gene3D" id="2.60.40.10">
    <property type="entry name" value="Immunoglobulins"/>
    <property type="match status" value="1"/>
</dbReference>
<feature type="domain" description="Apiosidase-like catalytic" evidence="2">
    <location>
        <begin position="132"/>
        <end position="416"/>
    </location>
</feature>
<dbReference type="InterPro" id="IPR013783">
    <property type="entry name" value="Ig-like_fold"/>
</dbReference>
<gene>
    <name evidence="4" type="ORF">CLV98_105202</name>
</gene>
<evidence type="ECO:0000313" key="4">
    <source>
        <dbReference type="EMBL" id="PWJ58022.1"/>
    </source>
</evidence>
<accession>A0A316AKJ9</accession>
<dbReference type="Pfam" id="PF13204">
    <property type="entry name" value="Apiosidase"/>
    <property type="match status" value="1"/>
</dbReference>
<dbReference type="AlphaFoldDB" id="A0A316AKJ9"/>
<evidence type="ECO:0000256" key="1">
    <source>
        <dbReference type="SAM" id="SignalP"/>
    </source>
</evidence>
<dbReference type="EMBL" id="QGDT01000005">
    <property type="protein sequence ID" value="PWJ58022.1"/>
    <property type="molecule type" value="Genomic_DNA"/>
</dbReference>
<proteinExistence type="predicted"/>
<feature type="signal peptide" evidence="1">
    <location>
        <begin position="1"/>
        <end position="19"/>
    </location>
</feature>
<dbReference type="PANTHER" id="PTHR37836:SF2">
    <property type="entry name" value="DUF4038 DOMAIN-CONTAINING PROTEIN"/>
    <property type="match status" value="1"/>
</dbReference>
<name>A0A316AKJ9_9BACT</name>
<evidence type="ECO:0000259" key="2">
    <source>
        <dbReference type="Pfam" id="PF13204"/>
    </source>
</evidence>
<dbReference type="InterPro" id="IPR025277">
    <property type="entry name" value="Apiosidase-like_cat_dom"/>
</dbReference>
<dbReference type="InterPro" id="IPR032260">
    <property type="entry name" value="DUF5060"/>
</dbReference>
<dbReference type="Proteomes" id="UP000245880">
    <property type="component" value="Unassembled WGS sequence"/>
</dbReference>
<dbReference type="InterPro" id="IPR017853">
    <property type="entry name" value="GH"/>
</dbReference>
<dbReference type="Gene3D" id="3.20.20.80">
    <property type="entry name" value="Glycosidases"/>
    <property type="match status" value="1"/>
</dbReference>
<organism evidence="4 5">
    <name type="scientific">Dyadobacter jejuensis</name>
    <dbReference type="NCBI Taxonomy" id="1082580"/>
    <lineage>
        <taxon>Bacteria</taxon>
        <taxon>Pseudomonadati</taxon>
        <taxon>Bacteroidota</taxon>
        <taxon>Cytophagia</taxon>
        <taxon>Cytophagales</taxon>
        <taxon>Spirosomataceae</taxon>
        <taxon>Dyadobacter</taxon>
    </lineage>
</organism>
<evidence type="ECO:0000259" key="3">
    <source>
        <dbReference type="Pfam" id="PF16586"/>
    </source>
</evidence>